<dbReference type="OrthoDB" id="2804463at2"/>
<dbReference type="eggNOG" id="ENOG5033KJK">
    <property type="taxonomic scope" value="Bacteria"/>
</dbReference>
<dbReference type="EMBL" id="AFIG01000003">
    <property type="protein sequence ID" value="EGL53070.1"/>
    <property type="molecule type" value="Genomic_DNA"/>
</dbReference>
<protein>
    <recommendedName>
        <fullName evidence="1">HNH endonuclease 5 domain-containing protein</fullName>
    </recommendedName>
</protein>
<organism evidence="2 3">
    <name type="scientific">Methylophaga aminisulfidivorans MP</name>
    <dbReference type="NCBI Taxonomy" id="1026882"/>
    <lineage>
        <taxon>Bacteria</taxon>
        <taxon>Pseudomonadati</taxon>
        <taxon>Pseudomonadota</taxon>
        <taxon>Gammaproteobacteria</taxon>
        <taxon>Thiotrichales</taxon>
        <taxon>Piscirickettsiaceae</taxon>
        <taxon>Methylophaga</taxon>
    </lineage>
</organism>
<name>F5T1H4_9GAMM</name>
<dbReference type="RefSeq" id="WP_007146320.1">
    <property type="nucleotide sequence ID" value="NZ_AFIG01000003.1"/>
</dbReference>
<dbReference type="Proteomes" id="UP000003544">
    <property type="component" value="Unassembled WGS sequence"/>
</dbReference>
<proteinExistence type="predicted"/>
<evidence type="ECO:0000313" key="2">
    <source>
        <dbReference type="EMBL" id="EGL53070.1"/>
    </source>
</evidence>
<evidence type="ECO:0000313" key="3">
    <source>
        <dbReference type="Proteomes" id="UP000003544"/>
    </source>
</evidence>
<accession>F5T1H4</accession>
<keyword evidence="3" id="KW-1185">Reference proteome</keyword>
<dbReference type="AlphaFoldDB" id="F5T1H4"/>
<sequence>MYEAAERCIYCGTVNDSLTREHIIPYALGGELVLPKSSCDTCQKITSKNELIIARQLYGLHRAYEGIKSRRNKNAGKLNEYLEVTGVDNNGRKVTENILVRDLPSFQIIVKYTQPGLLSGKESQFTLESKFLKQGETKLTELRVKLGWSKISLRSPTANPHSFSKQLAKIAHAYCCAELGHDGFEPLLIEHILDKTAEKHITYYVGGYEPQLPQTREGLILSYIDLDGIKYIKVDISLHFFKESPRYQVICGKLNGGNSGGNF</sequence>
<comment type="caution">
    <text evidence="2">The sequence shown here is derived from an EMBL/GenBank/DDBJ whole genome shotgun (WGS) entry which is preliminary data.</text>
</comment>
<dbReference type="Pfam" id="PF14279">
    <property type="entry name" value="HNH_5"/>
    <property type="match status" value="1"/>
</dbReference>
<gene>
    <name evidence="2" type="ORF">MAMP_00219</name>
</gene>
<evidence type="ECO:0000259" key="1">
    <source>
        <dbReference type="Pfam" id="PF14279"/>
    </source>
</evidence>
<feature type="domain" description="HNH endonuclease 5" evidence="1">
    <location>
        <begin position="8"/>
        <end position="44"/>
    </location>
</feature>
<dbReference type="InterPro" id="IPR029471">
    <property type="entry name" value="HNH_5"/>
</dbReference>
<reference evidence="2 3" key="1">
    <citation type="journal article" date="2011" name="J. Bacteriol.">
        <title>Draft genome sequence of Methylophaga aminisulfidivorans MP T.</title>
        <authorList>
            <person name="Han G.H."/>
            <person name="Kim W."/>
            <person name="Chun J."/>
            <person name="Kim S.W."/>
        </authorList>
    </citation>
    <scope>NUCLEOTIDE SEQUENCE [LARGE SCALE GENOMIC DNA]</scope>
    <source>
        <strain evidence="3">MP(T)</strain>
    </source>
</reference>